<evidence type="ECO:0000313" key="4">
    <source>
        <dbReference type="EMBL" id="WEW61339.1"/>
    </source>
</evidence>
<evidence type="ECO:0000313" key="5">
    <source>
        <dbReference type="Proteomes" id="UP001219355"/>
    </source>
</evidence>
<dbReference type="PANTHER" id="PTHR24305:SF166">
    <property type="entry name" value="CYTOCHROME P450 12A4, MITOCHONDRIAL-RELATED"/>
    <property type="match status" value="1"/>
</dbReference>
<dbReference type="GO" id="GO:0016705">
    <property type="term" value="F:oxidoreductase activity, acting on paired donors, with incorporation or reduction of molecular oxygen"/>
    <property type="evidence" value="ECO:0007669"/>
    <property type="project" value="InterPro"/>
</dbReference>
<dbReference type="PANTHER" id="PTHR24305">
    <property type="entry name" value="CYTOCHROME P450"/>
    <property type="match status" value="1"/>
</dbReference>
<comment type="similarity">
    <text evidence="1">Belongs to the cytochrome P450 family.</text>
</comment>
<dbReference type="Proteomes" id="UP001219355">
    <property type="component" value="Chromosome 5"/>
</dbReference>
<evidence type="ECO:0000256" key="2">
    <source>
        <dbReference type="ARBA" id="ARBA00023242"/>
    </source>
</evidence>
<keyword evidence="5" id="KW-1185">Reference proteome</keyword>
<dbReference type="EMBL" id="CP120631">
    <property type="protein sequence ID" value="WEW61339.1"/>
    <property type="molecule type" value="Genomic_DNA"/>
</dbReference>
<dbReference type="GO" id="GO:0006351">
    <property type="term" value="P:DNA-templated transcription"/>
    <property type="evidence" value="ECO:0007669"/>
    <property type="project" value="InterPro"/>
</dbReference>
<dbReference type="CDD" id="cd12148">
    <property type="entry name" value="fungal_TF_MHR"/>
    <property type="match status" value="1"/>
</dbReference>
<gene>
    <name evidence="4" type="ORF">PRK78_006829</name>
</gene>
<dbReference type="GO" id="GO:0008270">
    <property type="term" value="F:zinc ion binding"/>
    <property type="evidence" value="ECO:0007669"/>
    <property type="project" value="InterPro"/>
</dbReference>
<dbReference type="SUPFAM" id="SSF48264">
    <property type="entry name" value="Cytochrome P450"/>
    <property type="match status" value="1"/>
</dbReference>
<accession>A0AAF0DN48</accession>
<feature type="domain" description="Xylanolytic transcriptional activator regulatory" evidence="3">
    <location>
        <begin position="436"/>
        <end position="507"/>
    </location>
</feature>
<proteinExistence type="inferred from homology"/>
<dbReference type="GO" id="GO:0005506">
    <property type="term" value="F:iron ion binding"/>
    <property type="evidence" value="ECO:0007669"/>
    <property type="project" value="InterPro"/>
</dbReference>
<dbReference type="InterPro" id="IPR050121">
    <property type="entry name" value="Cytochrome_P450_monoxygenase"/>
</dbReference>
<dbReference type="Gene3D" id="1.10.630.10">
    <property type="entry name" value="Cytochrome P450"/>
    <property type="match status" value="1"/>
</dbReference>
<organism evidence="4 5">
    <name type="scientific">Emydomyces testavorans</name>
    <dbReference type="NCBI Taxonomy" id="2070801"/>
    <lineage>
        <taxon>Eukaryota</taxon>
        <taxon>Fungi</taxon>
        <taxon>Dikarya</taxon>
        <taxon>Ascomycota</taxon>
        <taxon>Pezizomycotina</taxon>
        <taxon>Eurotiomycetes</taxon>
        <taxon>Eurotiomycetidae</taxon>
        <taxon>Onygenales</taxon>
        <taxon>Nannizziopsiaceae</taxon>
        <taxon>Emydomyces</taxon>
    </lineage>
</organism>
<sequence length="783" mass="87483">MIAGAREVLGLVLGYTLYYISQHPRAQERLRKELADIQPTLNHSNSAAGDFSIPDITALDKLPYLSAVIQESLRLRPNSTPLPRITPSNQAVTLVDVPNIPPGTRINAFQWFLHRDPAKWSKVDQWIPERWLEETVENKGNAEPKTLWAFGILSPEELGMKAKDGSTRVNASRAGLSSEVHTYLNQQAGKVISTLPSQASSPGRPITAGEPSHSVPETQRLVVAAPRTQSDTDQGSGKLGPDFSVIPASWFNGRHHPTEKAGDGHFATPDQRIATPGLAHLQEECELLELLREFSLFEKLIDVYWEVSEPSVIARPLIASALPHVRAYLEEYMKTGNYLALLQKVSDNITRPWRVPESMTATEFYTLFAGESLRWEFIGTIFAISGLAALLVSQQHPIFAEKGGEFEQASFVRDMVAASNNCVAICQRRGDSDYIVWRRLGEISTDIFALGWHSPQDSAPFFLTESRKRLFASAYRSDKSLASFLGRPPRIPKRYCTIAMPLDLNDDDLMKREAELDSILASLDSNGWSIDKSLKPAAWIRLRFQLSTFKEDILELSLGPEQDRTVETLSAISQNSSPQLHDVSMQILEMVMTLTRQWNHMEEVRKNFSWIFLFYGFSSAAVLLTELRKRSQNKSSPVEYDNTCYPSRSEIIRKTCALISFTDVFAFSDTDGNHKLCKDAIKKLEKIINDILDHNSSSLCTAGDRTSARDLIYHHSDRLCAAASDCSQQGTQSNSMTPDLFNASDDALMNSGSTIEGLPLQSDFFSSWIDTIDWGDYGILPAI</sequence>
<protein>
    <recommendedName>
        <fullName evidence="3">Xylanolytic transcriptional activator regulatory domain-containing protein</fullName>
    </recommendedName>
</protein>
<dbReference type="Pfam" id="PF00067">
    <property type="entry name" value="p450"/>
    <property type="match status" value="1"/>
</dbReference>
<dbReference type="InterPro" id="IPR036396">
    <property type="entry name" value="Cyt_P450_sf"/>
</dbReference>
<dbReference type="InterPro" id="IPR007219">
    <property type="entry name" value="XnlR_reg_dom"/>
</dbReference>
<reference evidence="4" key="1">
    <citation type="submission" date="2023-03" db="EMBL/GenBank/DDBJ databases">
        <title>Emydomyces testavorans Genome Sequence.</title>
        <authorList>
            <person name="Hoyer L."/>
        </authorList>
    </citation>
    <scope>NUCLEOTIDE SEQUENCE</scope>
    <source>
        <strain evidence="4">16-2883</strain>
    </source>
</reference>
<evidence type="ECO:0000259" key="3">
    <source>
        <dbReference type="SMART" id="SM00906"/>
    </source>
</evidence>
<keyword evidence="2" id="KW-0539">Nucleus</keyword>
<dbReference type="AlphaFoldDB" id="A0AAF0DN48"/>
<dbReference type="SMART" id="SM00906">
    <property type="entry name" value="Fungal_trans"/>
    <property type="match status" value="1"/>
</dbReference>
<dbReference type="InterPro" id="IPR001128">
    <property type="entry name" value="Cyt_P450"/>
</dbReference>
<dbReference type="GO" id="GO:0004497">
    <property type="term" value="F:monooxygenase activity"/>
    <property type="evidence" value="ECO:0007669"/>
    <property type="project" value="InterPro"/>
</dbReference>
<evidence type="ECO:0000256" key="1">
    <source>
        <dbReference type="ARBA" id="ARBA00010617"/>
    </source>
</evidence>
<name>A0AAF0DN48_9EURO</name>
<dbReference type="GO" id="GO:0020037">
    <property type="term" value="F:heme binding"/>
    <property type="evidence" value="ECO:0007669"/>
    <property type="project" value="InterPro"/>
</dbReference>
<dbReference type="GO" id="GO:0003677">
    <property type="term" value="F:DNA binding"/>
    <property type="evidence" value="ECO:0007669"/>
    <property type="project" value="InterPro"/>
</dbReference>